<evidence type="ECO:0000313" key="10">
    <source>
        <dbReference type="EMBL" id="CAJ0588217.1"/>
    </source>
</evidence>
<dbReference type="SMART" id="SM01383">
    <property type="entry name" value="Ribosomal_L2"/>
    <property type="match status" value="1"/>
</dbReference>
<gene>
    <name evidence="10" type="ORF">CYNAS_LOCUS200</name>
</gene>
<evidence type="ECO:0000256" key="7">
    <source>
        <dbReference type="SAM" id="MobiDB-lite"/>
    </source>
</evidence>
<evidence type="ECO:0000256" key="2">
    <source>
        <dbReference type="ARBA" id="ARBA00022730"/>
    </source>
</evidence>
<dbReference type="SMART" id="SM01382">
    <property type="entry name" value="Ribosomal_L2_C"/>
    <property type="match status" value="1"/>
</dbReference>
<evidence type="ECO:0000259" key="9">
    <source>
        <dbReference type="SMART" id="SM01383"/>
    </source>
</evidence>
<dbReference type="PANTHER" id="PTHR13691:SF16">
    <property type="entry name" value="LARGE RIBOSOMAL SUBUNIT PROTEIN UL2"/>
    <property type="match status" value="1"/>
</dbReference>
<dbReference type="FunFam" id="2.40.50.140:FF:000020">
    <property type="entry name" value="60S ribosomal protein L2"/>
    <property type="match status" value="1"/>
</dbReference>
<dbReference type="PROSITE" id="PS00467">
    <property type="entry name" value="RIBOSOMAL_L2"/>
    <property type="match status" value="1"/>
</dbReference>
<dbReference type="GO" id="GO:0022625">
    <property type="term" value="C:cytosolic large ribosomal subunit"/>
    <property type="evidence" value="ECO:0007669"/>
    <property type="project" value="TreeGrafter"/>
</dbReference>
<reference evidence="10" key="1">
    <citation type="submission" date="2023-07" db="EMBL/GenBank/DDBJ databases">
        <authorList>
            <consortium name="CYATHOMIX"/>
        </authorList>
    </citation>
    <scope>NUCLEOTIDE SEQUENCE</scope>
    <source>
        <strain evidence="10">N/A</strain>
    </source>
</reference>
<dbReference type="InterPro" id="IPR022671">
    <property type="entry name" value="Ribosomal_uL2_CS"/>
</dbReference>
<dbReference type="InterPro" id="IPR008991">
    <property type="entry name" value="Translation_prot_SH3-like_sf"/>
</dbReference>
<dbReference type="PANTHER" id="PTHR13691">
    <property type="entry name" value="RIBOSOMAL PROTEIN L2"/>
    <property type="match status" value="1"/>
</dbReference>
<dbReference type="InterPro" id="IPR023672">
    <property type="entry name" value="Ribosomal_uL2_arc_euk"/>
</dbReference>
<proteinExistence type="inferred from homology"/>
<dbReference type="EMBL" id="CATQJL010000001">
    <property type="protein sequence ID" value="CAJ0588217.1"/>
    <property type="molecule type" value="Genomic_DNA"/>
</dbReference>
<dbReference type="Proteomes" id="UP001176961">
    <property type="component" value="Unassembled WGS sequence"/>
</dbReference>
<feature type="domain" description="Large ribosomal subunit protein uL2 C-terminal" evidence="8">
    <location>
        <begin position="125"/>
        <end position="260"/>
    </location>
</feature>
<dbReference type="AlphaFoldDB" id="A0AA36GC03"/>
<evidence type="ECO:0000256" key="4">
    <source>
        <dbReference type="ARBA" id="ARBA00023274"/>
    </source>
</evidence>
<accession>A0AA36GC03</accession>
<evidence type="ECO:0000256" key="5">
    <source>
        <dbReference type="ARBA" id="ARBA00035242"/>
    </source>
</evidence>
<dbReference type="Pfam" id="PF00181">
    <property type="entry name" value="Ribosomal_L2_N"/>
    <property type="match status" value="1"/>
</dbReference>
<dbReference type="InterPro" id="IPR014722">
    <property type="entry name" value="Rib_uL2_dom2"/>
</dbReference>
<keyword evidence="3" id="KW-0689">Ribosomal protein</keyword>
<dbReference type="Gene3D" id="4.10.950.10">
    <property type="entry name" value="Ribosomal protein L2, domain 3"/>
    <property type="match status" value="1"/>
</dbReference>
<dbReference type="GO" id="GO:0003735">
    <property type="term" value="F:structural constituent of ribosome"/>
    <property type="evidence" value="ECO:0007669"/>
    <property type="project" value="InterPro"/>
</dbReference>
<dbReference type="SUPFAM" id="SSF50249">
    <property type="entry name" value="Nucleic acid-binding proteins"/>
    <property type="match status" value="1"/>
</dbReference>
<protein>
    <recommendedName>
        <fullName evidence="5">Large ribosomal subunit protein uL2</fullName>
    </recommendedName>
    <alternativeName>
        <fullName evidence="6">60S ribosomal protein L8</fullName>
    </alternativeName>
</protein>
<evidence type="ECO:0000313" key="11">
    <source>
        <dbReference type="Proteomes" id="UP001176961"/>
    </source>
</evidence>
<dbReference type="InterPro" id="IPR014726">
    <property type="entry name" value="Ribosomal_uL2_dom3"/>
</dbReference>
<dbReference type="NCBIfam" id="NF007180">
    <property type="entry name" value="PRK09612.1"/>
    <property type="match status" value="1"/>
</dbReference>
<dbReference type="Pfam" id="PF03947">
    <property type="entry name" value="Ribosomal_L2_C"/>
    <property type="match status" value="1"/>
</dbReference>
<dbReference type="InterPro" id="IPR022666">
    <property type="entry name" value="Ribosomal_uL2_RNA-bd_dom"/>
</dbReference>
<dbReference type="Gene3D" id="2.40.50.140">
    <property type="entry name" value="Nucleic acid-binding proteins"/>
    <property type="match status" value="1"/>
</dbReference>
<dbReference type="GO" id="GO:0019843">
    <property type="term" value="F:rRNA binding"/>
    <property type="evidence" value="ECO:0007669"/>
    <property type="project" value="UniProtKB-KW"/>
</dbReference>
<name>A0AA36GC03_CYLNA</name>
<dbReference type="SUPFAM" id="SSF50104">
    <property type="entry name" value="Translation proteins SH3-like domain"/>
    <property type="match status" value="1"/>
</dbReference>
<dbReference type="InterPro" id="IPR002171">
    <property type="entry name" value="Ribosomal_uL2"/>
</dbReference>
<dbReference type="FunFam" id="4.10.950.10:FF:000002">
    <property type="entry name" value="60S ribosomal protein L2"/>
    <property type="match status" value="1"/>
</dbReference>
<keyword evidence="11" id="KW-1185">Reference proteome</keyword>
<evidence type="ECO:0000256" key="6">
    <source>
        <dbReference type="ARBA" id="ARBA00035350"/>
    </source>
</evidence>
<dbReference type="GO" id="GO:0002181">
    <property type="term" value="P:cytoplasmic translation"/>
    <property type="evidence" value="ECO:0007669"/>
    <property type="project" value="TreeGrafter"/>
</dbReference>
<evidence type="ECO:0000259" key="8">
    <source>
        <dbReference type="SMART" id="SM01382"/>
    </source>
</evidence>
<comment type="similarity">
    <text evidence="1">Belongs to the universal ribosomal protein uL2 family.</text>
</comment>
<dbReference type="InterPro" id="IPR012340">
    <property type="entry name" value="NA-bd_OB-fold"/>
</dbReference>
<dbReference type="Gene3D" id="2.30.30.30">
    <property type="match status" value="1"/>
</dbReference>
<feature type="domain" description="Large ribosomal subunit protein uL2 RNA-binding" evidence="9">
    <location>
        <begin position="40"/>
        <end position="119"/>
    </location>
</feature>
<organism evidence="10 11">
    <name type="scientific">Cylicocyclus nassatus</name>
    <name type="common">Nematode worm</name>
    <dbReference type="NCBI Taxonomy" id="53992"/>
    <lineage>
        <taxon>Eukaryota</taxon>
        <taxon>Metazoa</taxon>
        <taxon>Ecdysozoa</taxon>
        <taxon>Nematoda</taxon>
        <taxon>Chromadorea</taxon>
        <taxon>Rhabditida</taxon>
        <taxon>Rhabditina</taxon>
        <taxon>Rhabditomorpha</taxon>
        <taxon>Strongyloidea</taxon>
        <taxon>Strongylidae</taxon>
        <taxon>Cylicocyclus</taxon>
    </lineage>
</organism>
<evidence type="ECO:0000256" key="1">
    <source>
        <dbReference type="ARBA" id="ARBA00005636"/>
    </source>
</evidence>
<evidence type="ECO:0000256" key="3">
    <source>
        <dbReference type="ARBA" id="ARBA00022980"/>
    </source>
</evidence>
<dbReference type="PIRSF" id="PIRSF002158">
    <property type="entry name" value="Ribosomal_L2"/>
    <property type="match status" value="1"/>
</dbReference>
<keyword evidence="2" id="KW-0694">RNA-binding</keyword>
<keyword evidence="2" id="KW-0699">rRNA-binding</keyword>
<keyword evidence="4" id="KW-0687">Ribonucleoprotein</keyword>
<comment type="caution">
    <text evidence="10">The sequence shown here is derived from an EMBL/GenBank/DDBJ whole genome shotgun (WGS) entry which is preliminary data.</text>
</comment>
<dbReference type="InterPro" id="IPR022669">
    <property type="entry name" value="Ribosomal_uL2_C"/>
</dbReference>
<feature type="region of interest" description="Disordered" evidence="7">
    <location>
        <begin position="237"/>
        <end position="259"/>
    </location>
</feature>
<sequence length="289" mass="31546">MEGCGWKQSAMNVWIFGSLDEDIWHWFQTMGRRIRVQRKGAGGIFKSHNKHRKGAAQLRPLDYAERHGYIRGVVKDIIHDPGRGAPLAIIAFRDPYKYKTVKSTVVAAEGMYTGQFVYCGSKASVQVGNIVPVGSLPEGTTICNVEGKCGDRGKLAKCSGNYATVIAHNPETKKTRIRLPSGAKKVIQSANRAMIGLVAGGGRTDKPMLKAGRAYHKYKAKRNSWPRVRGVAMNPVEHPHGGGNHQHIGHPSTVRRDASAGKKVGLIAARRTGRIRGGKPVKITKEEAV</sequence>
<dbReference type="FunFam" id="2.30.30.30:FF:000006">
    <property type="entry name" value="60S ribosomal protein L8"/>
    <property type="match status" value="1"/>
</dbReference>